<proteinExistence type="predicted"/>
<dbReference type="InterPro" id="IPR008972">
    <property type="entry name" value="Cupredoxin"/>
</dbReference>
<sequence>MDFAVPRAGLPAPRLGVMTNSSPRGGLFKRQEQQQPQQQQGGASAGPGDRVIVVQVSNQDNVLAFYPDDVQAPVGSFVQFQFHPNNHSVVESTFDAPCQPINSKDAFFSGFMPTTVAASNGILAFTIKITDDRPRWYYCSQGKHCQKGMVGAINAPTSGQQTVDAFKALAAKQPENQTPPPTAAAEQAARNTAARSRVALAGLALAAGAVVFALL</sequence>
<organism evidence="2 3">
    <name type="scientific">Phyllosticta capitalensis</name>
    <dbReference type="NCBI Taxonomy" id="121624"/>
    <lineage>
        <taxon>Eukaryota</taxon>
        <taxon>Fungi</taxon>
        <taxon>Dikarya</taxon>
        <taxon>Ascomycota</taxon>
        <taxon>Pezizomycotina</taxon>
        <taxon>Dothideomycetes</taxon>
        <taxon>Dothideomycetes incertae sedis</taxon>
        <taxon>Botryosphaeriales</taxon>
        <taxon>Phyllostictaceae</taxon>
        <taxon>Phyllosticta</taxon>
    </lineage>
</organism>
<dbReference type="PANTHER" id="PTHR34883:SF17">
    <property type="entry name" value="CUPREDOXIN"/>
    <property type="match status" value="1"/>
</dbReference>
<dbReference type="EMBL" id="JBBWRZ010000006">
    <property type="protein sequence ID" value="KAK8233784.1"/>
    <property type="molecule type" value="Genomic_DNA"/>
</dbReference>
<reference evidence="2 3" key="1">
    <citation type="submission" date="2024-04" db="EMBL/GenBank/DDBJ databases">
        <title>Phyllosticta paracitricarpa is synonymous to the EU quarantine fungus P. citricarpa based on phylogenomic analyses.</title>
        <authorList>
            <consortium name="Lawrence Berkeley National Laboratory"/>
            <person name="Van Ingen-Buijs V.A."/>
            <person name="Van Westerhoven A.C."/>
            <person name="Haridas S."/>
            <person name="Skiadas P."/>
            <person name="Martin F."/>
            <person name="Groenewald J.Z."/>
            <person name="Crous P.W."/>
            <person name="Seidl M.F."/>
        </authorList>
    </citation>
    <scope>NUCLEOTIDE SEQUENCE [LARGE SCALE GENOMIC DNA]</scope>
    <source>
        <strain evidence="2 3">CBS 123374</strain>
    </source>
</reference>
<evidence type="ECO:0008006" key="4">
    <source>
        <dbReference type="Google" id="ProtNLM"/>
    </source>
</evidence>
<dbReference type="SUPFAM" id="SSF49503">
    <property type="entry name" value="Cupredoxins"/>
    <property type="match status" value="1"/>
</dbReference>
<keyword evidence="3" id="KW-1185">Reference proteome</keyword>
<dbReference type="Proteomes" id="UP001492380">
    <property type="component" value="Unassembled WGS sequence"/>
</dbReference>
<dbReference type="PANTHER" id="PTHR34883">
    <property type="entry name" value="SERINE-RICH PROTEIN, PUTATIVE-RELATED-RELATED"/>
    <property type="match status" value="1"/>
</dbReference>
<evidence type="ECO:0000256" key="1">
    <source>
        <dbReference type="SAM" id="MobiDB-lite"/>
    </source>
</evidence>
<dbReference type="CDD" id="cd00920">
    <property type="entry name" value="Cupredoxin"/>
    <property type="match status" value="1"/>
</dbReference>
<accession>A0ABR1YNI8</accession>
<comment type="caution">
    <text evidence="2">The sequence shown here is derived from an EMBL/GenBank/DDBJ whole genome shotgun (WGS) entry which is preliminary data.</text>
</comment>
<evidence type="ECO:0000313" key="3">
    <source>
        <dbReference type="Proteomes" id="UP001492380"/>
    </source>
</evidence>
<dbReference type="Gene3D" id="2.60.40.420">
    <property type="entry name" value="Cupredoxins - blue copper proteins"/>
    <property type="match status" value="1"/>
</dbReference>
<evidence type="ECO:0000313" key="2">
    <source>
        <dbReference type="EMBL" id="KAK8233784.1"/>
    </source>
</evidence>
<feature type="region of interest" description="Disordered" evidence="1">
    <location>
        <begin position="1"/>
        <end position="47"/>
    </location>
</feature>
<dbReference type="InterPro" id="IPR052953">
    <property type="entry name" value="Ser-rich/MCO-related"/>
</dbReference>
<name>A0ABR1YNI8_9PEZI</name>
<gene>
    <name evidence="2" type="ORF">HDK90DRAFT_511571</name>
</gene>
<protein>
    <recommendedName>
        <fullName evidence="4">Extracellular serine-rich protein</fullName>
    </recommendedName>
</protein>